<organism evidence="1 2">
    <name type="scientific">Morus notabilis</name>
    <dbReference type="NCBI Taxonomy" id="981085"/>
    <lineage>
        <taxon>Eukaryota</taxon>
        <taxon>Viridiplantae</taxon>
        <taxon>Streptophyta</taxon>
        <taxon>Embryophyta</taxon>
        <taxon>Tracheophyta</taxon>
        <taxon>Spermatophyta</taxon>
        <taxon>Magnoliopsida</taxon>
        <taxon>eudicotyledons</taxon>
        <taxon>Gunneridae</taxon>
        <taxon>Pentapetalae</taxon>
        <taxon>rosids</taxon>
        <taxon>fabids</taxon>
        <taxon>Rosales</taxon>
        <taxon>Moraceae</taxon>
        <taxon>Moreae</taxon>
        <taxon>Morus</taxon>
    </lineage>
</organism>
<gene>
    <name evidence="1" type="ORF">L484_006137</name>
</gene>
<accession>W9QCR2</accession>
<protein>
    <submittedName>
        <fullName evidence="1">Uncharacterized protein</fullName>
    </submittedName>
</protein>
<dbReference type="Proteomes" id="UP000030645">
    <property type="component" value="Unassembled WGS sequence"/>
</dbReference>
<sequence length="98" mass="11574">MESCLDAYGRSCQDQQERNRVRSNQRASLLLEVRTACHDQCRSQINRVVPVHVLDRWTWPHNRVRLTSSDKRWDRTDGSKAMVRVDLDQKARINVKVK</sequence>
<keyword evidence="2" id="KW-1185">Reference proteome</keyword>
<dbReference type="AlphaFoldDB" id="W9QCR2"/>
<evidence type="ECO:0000313" key="2">
    <source>
        <dbReference type="Proteomes" id="UP000030645"/>
    </source>
</evidence>
<proteinExistence type="predicted"/>
<reference evidence="2" key="1">
    <citation type="submission" date="2013-01" db="EMBL/GenBank/DDBJ databases">
        <title>Draft Genome Sequence of a Mulberry Tree, Morus notabilis C.K. Schneid.</title>
        <authorList>
            <person name="He N."/>
            <person name="Zhao S."/>
        </authorList>
    </citation>
    <scope>NUCLEOTIDE SEQUENCE</scope>
</reference>
<name>W9QCR2_9ROSA</name>
<dbReference type="EMBL" id="KE343390">
    <property type="protein sequence ID" value="EXB28515.1"/>
    <property type="molecule type" value="Genomic_DNA"/>
</dbReference>
<evidence type="ECO:0000313" key="1">
    <source>
        <dbReference type="EMBL" id="EXB28515.1"/>
    </source>
</evidence>